<proteinExistence type="predicted"/>
<dbReference type="Proteomes" id="UP000324832">
    <property type="component" value="Unassembled WGS sequence"/>
</dbReference>
<sequence>MLFGAVSDTNAPLQYLNFTTFRVTLSHTISISCVVYSRAPSTPSDVACHINNSNIVIFVGGEWAIHPGWVSAGLAYELGNRTSSAYCFSTTSLAELRFLNVDQALGDLAQFIEHVKSDAFEDGKFSMATWMRLAYPHLNTSKS</sequence>
<dbReference type="AlphaFoldDB" id="A0A5E4QQB8"/>
<dbReference type="Gene3D" id="3.40.50.1820">
    <property type="entry name" value="alpha/beta hydrolase"/>
    <property type="match status" value="1"/>
</dbReference>
<protein>
    <submittedName>
        <fullName evidence="1">Uncharacterized protein</fullName>
    </submittedName>
</protein>
<accession>A0A5E4QQB8</accession>
<dbReference type="InterPro" id="IPR008758">
    <property type="entry name" value="Peptidase_S28"/>
</dbReference>
<dbReference type="GO" id="GO:0070008">
    <property type="term" value="F:serine-type exopeptidase activity"/>
    <property type="evidence" value="ECO:0007669"/>
    <property type="project" value="InterPro"/>
</dbReference>
<dbReference type="EMBL" id="FZQP02004779">
    <property type="protein sequence ID" value="VVD00528.1"/>
    <property type="molecule type" value="Genomic_DNA"/>
</dbReference>
<gene>
    <name evidence="1" type="ORF">LSINAPIS_LOCUS11145</name>
</gene>
<reference evidence="1 2" key="1">
    <citation type="submission" date="2017-07" db="EMBL/GenBank/DDBJ databases">
        <authorList>
            <person name="Talla V."/>
            <person name="Backstrom N."/>
        </authorList>
    </citation>
    <scope>NUCLEOTIDE SEQUENCE [LARGE SCALE GENOMIC DNA]</scope>
</reference>
<evidence type="ECO:0000313" key="2">
    <source>
        <dbReference type="Proteomes" id="UP000324832"/>
    </source>
</evidence>
<dbReference type="InterPro" id="IPR029058">
    <property type="entry name" value="AB_hydrolase_fold"/>
</dbReference>
<dbReference type="Pfam" id="PF05577">
    <property type="entry name" value="Peptidase_S28"/>
    <property type="match status" value="1"/>
</dbReference>
<evidence type="ECO:0000313" key="1">
    <source>
        <dbReference type="EMBL" id="VVD00528.1"/>
    </source>
</evidence>
<organism evidence="1 2">
    <name type="scientific">Leptidea sinapis</name>
    <dbReference type="NCBI Taxonomy" id="189913"/>
    <lineage>
        <taxon>Eukaryota</taxon>
        <taxon>Metazoa</taxon>
        <taxon>Ecdysozoa</taxon>
        <taxon>Arthropoda</taxon>
        <taxon>Hexapoda</taxon>
        <taxon>Insecta</taxon>
        <taxon>Pterygota</taxon>
        <taxon>Neoptera</taxon>
        <taxon>Endopterygota</taxon>
        <taxon>Lepidoptera</taxon>
        <taxon>Glossata</taxon>
        <taxon>Ditrysia</taxon>
        <taxon>Papilionoidea</taxon>
        <taxon>Pieridae</taxon>
        <taxon>Dismorphiinae</taxon>
        <taxon>Leptidea</taxon>
    </lineage>
</organism>
<keyword evidence="2" id="KW-1185">Reference proteome</keyword>
<name>A0A5E4QQB8_9NEOP</name>
<dbReference type="GO" id="GO:0006508">
    <property type="term" value="P:proteolysis"/>
    <property type="evidence" value="ECO:0007669"/>
    <property type="project" value="InterPro"/>
</dbReference>